<feature type="compositionally biased region" description="Pro residues" evidence="1">
    <location>
        <begin position="252"/>
        <end position="265"/>
    </location>
</feature>
<name>A0A6A4HPI0_9AGAR</name>
<feature type="compositionally biased region" description="Basic and acidic residues" evidence="1">
    <location>
        <begin position="495"/>
        <end position="517"/>
    </location>
</feature>
<sequence length="1064" mass="115390">MSSPSSPMMEDSQIGRYGTMSLMKQNESDTVVAAFGIDSDNLTFGKDHDCGVRLYYPDVSPIHCKITFQEGKAFLVVLGTLLVDGCRVSASSSTSSPNTIPLANNSEIEIHGKRFRFTYPPKELRAQLLSTPTVPKKRALRLSMIQSAEVFSPRPFPNPMENLRVLKSPLKPYHIRSQSSTPTPSPSRSLFSSTISANHEDDEDEIILVEGNCPRVVEEETDLVILEDVEVPSAVRSNSPNKSPTKSKYIAAPPPILLPPQPPITPRRSRPTLHKAVLIRSVQRAVMQAELQREEEEIEEEEEAEVFDTIVSDDVEEEEEEEEEDHEQPDSAVETETVEEAPQPVWKASLERIWPFRRSTSPTKNAAIEEGVNAPADGAPMDVDVDAVEDVRGAEKLKEEEAEEANENPAPLYPRLDLSLTGIPARRLFNTPQPQRQISSQSSRLSLGPSDRPRMSMGGGEARRIKVEEQPWKVQDLVVPAPPSSPTKTSNTPGNRERTPAKSLSEAERRAIQERRRSAVRTPDNFFSGTSGTPGLGPSSPVKNAAHTPMKAGRMSLAAGDDKLDTRSLLEKMKERVEGMKAERRASMASPQKMNFVEAKAPMDNDEEFSLLRSPAKQAPRLSSVFAADEPELHSATDPIVSPPETVISSDSGSSAAHDENEDTEMVDAVAPTTAVRDSQHGSSASPPKPRTANKKAPKGKFIDTPSLADDEASPDVAGRMAEPESDDEQTTKKPTKVLRGTGKASSKTDNELPKRSVKPPSKSKSAIKPPSSSSASVEVIVEAPPAQAESSIEVDEPSAEANQLLKPAARGRSRSRSKTPNPQPVAPSEASETEDTAAPPRPTRTTGTRRTARKPSAEPDAQAATPGDETPVPTKRTRKTPMSAARARGKATESSDTESTVSKKPPSRTTRSRAKTPVSEVETDDDDSRNAEEVDEEVTITKTKRGRRPKAAVVPEAIKEEEADELPKKTGKAKKAAPASDTLSTAPPATTGTKGRSKKAAVSEPEANVDKENAASEDEPVTTKTRGRPRKAPVKVKEEPSTEPETGVRAGAKTRAMRTRSKT</sequence>
<organism evidence="3 4">
    <name type="scientific">Gymnopus androsaceus JB14</name>
    <dbReference type="NCBI Taxonomy" id="1447944"/>
    <lineage>
        <taxon>Eukaryota</taxon>
        <taxon>Fungi</taxon>
        <taxon>Dikarya</taxon>
        <taxon>Basidiomycota</taxon>
        <taxon>Agaricomycotina</taxon>
        <taxon>Agaricomycetes</taxon>
        <taxon>Agaricomycetidae</taxon>
        <taxon>Agaricales</taxon>
        <taxon>Marasmiineae</taxon>
        <taxon>Omphalotaceae</taxon>
        <taxon>Gymnopus</taxon>
    </lineage>
</organism>
<evidence type="ECO:0000256" key="1">
    <source>
        <dbReference type="SAM" id="MobiDB-lite"/>
    </source>
</evidence>
<feature type="compositionally biased region" description="Basic residues" evidence="1">
    <location>
        <begin position="1026"/>
        <end position="1035"/>
    </location>
</feature>
<reference evidence="3" key="1">
    <citation type="journal article" date="2019" name="Environ. Microbiol.">
        <title>Fungal ecological strategies reflected in gene transcription - a case study of two litter decomposers.</title>
        <authorList>
            <person name="Barbi F."/>
            <person name="Kohler A."/>
            <person name="Barry K."/>
            <person name="Baskaran P."/>
            <person name="Daum C."/>
            <person name="Fauchery L."/>
            <person name="Ihrmark K."/>
            <person name="Kuo A."/>
            <person name="LaButti K."/>
            <person name="Lipzen A."/>
            <person name="Morin E."/>
            <person name="Grigoriev I.V."/>
            <person name="Henrissat B."/>
            <person name="Lindahl B."/>
            <person name="Martin F."/>
        </authorList>
    </citation>
    <scope>NUCLEOTIDE SEQUENCE</scope>
    <source>
        <strain evidence="3">JB14</strain>
    </source>
</reference>
<dbReference type="EMBL" id="ML769463">
    <property type="protein sequence ID" value="KAE9399913.1"/>
    <property type="molecule type" value="Genomic_DNA"/>
</dbReference>
<dbReference type="Gene3D" id="2.60.200.20">
    <property type="match status" value="1"/>
</dbReference>
<keyword evidence="4" id="KW-1185">Reference proteome</keyword>
<evidence type="ECO:0000313" key="4">
    <source>
        <dbReference type="Proteomes" id="UP000799118"/>
    </source>
</evidence>
<feature type="compositionally biased region" description="Basic and acidic residues" evidence="1">
    <location>
        <begin position="461"/>
        <end position="471"/>
    </location>
</feature>
<feature type="region of interest" description="Disordered" evidence="1">
    <location>
        <begin position="429"/>
        <end position="548"/>
    </location>
</feature>
<feature type="compositionally biased region" description="Low complexity" evidence="1">
    <location>
        <begin position="528"/>
        <end position="541"/>
    </location>
</feature>
<dbReference type="InterPro" id="IPR008984">
    <property type="entry name" value="SMAD_FHA_dom_sf"/>
</dbReference>
<feature type="region of interest" description="Disordered" evidence="1">
    <location>
        <begin position="607"/>
        <end position="1064"/>
    </location>
</feature>
<feature type="compositionally biased region" description="Polar residues" evidence="1">
    <location>
        <begin position="893"/>
        <end position="903"/>
    </location>
</feature>
<feature type="compositionally biased region" description="Low complexity" evidence="1">
    <location>
        <begin position="432"/>
        <end position="450"/>
    </location>
</feature>
<feature type="compositionally biased region" description="Acidic residues" evidence="1">
    <location>
        <begin position="922"/>
        <end position="939"/>
    </location>
</feature>
<feature type="compositionally biased region" description="Low complexity" evidence="1">
    <location>
        <begin position="237"/>
        <end position="248"/>
    </location>
</feature>
<dbReference type="SUPFAM" id="SSF49879">
    <property type="entry name" value="SMAD/FHA domain"/>
    <property type="match status" value="1"/>
</dbReference>
<protein>
    <recommendedName>
        <fullName evidence="2">FHA domain-containing protein</fullName>
    </recommendedName>
</protein>
<evidence type="ECO:0000259" key="2">
    <source>
        <dbReference type="Pfam" id="PF00498"/>
    </source>
</evidence>
<feature type="region of interest" description="Disordered" evidence="1">
    <location>
        <begin position="294"/>
        <end position="345"/>
    </location>
</feature>
<dbReference type="Proteomes" id="UP000799118">
    <property type="component" value="Unassembled WGS sequence"/>
</dbReference>
<feature type="domain" description="FHA" evidence="2">
    <location>
        <begin position="43"/>
        <end position="110"/>
    </location>
</feature>
<dbReference type="InterPro" id="IPR000253">
    <property type="entry name" value="FHA_dom"/>
</dbReference>
<feature type="compositionally biased region" description="Basic and acidic residues" evidence="1">
    <location>
        <begin position="958"/>
        <end position="969"/>
    </location>
</feature>
<accession>A0A6A4HPI0</accession>
<proteinExistence type="predicted"/>
<gene>
    <name evidence="3" type="ORF">BT96DRAFT_919814</name>
</gene>
<feature type="compositionally biased region" description="Low complexity" evidence="1">
    <location>
        <begin position="759"/>
        <end position="783"/>
    </location>
</feature>
<feature type="compositionally biased region" description="Acidic residues" evidence="1">
    <location>
        <begin position="294"/>
        <end position="327"/>
    </location>
</feature>
<evidence type="ECO:0000313" key="3">
    <source>
        <dbReference type="EMBL" id="KAE9399913.1"/>
    </source>
</evidence>
<feature type="region of interest" description="Disordered" evidence="1">
    <location>
        <begin position="234"/>
        <end position="268"/>
    </location>
</feature>
<dbReference type="Pfam" id="PF00498">
    <property type="entry name" value="FHA"/>
    <property type="match status" value="1"/>
</dbReference>
<feature type="compositionally biased region" description="Polar residues" evidence="1">
    <location>
        <begin position="982"/>
        <end position="995"/>
    </location>
</feature>
<dbReference type="AlphaFoldDB" id="A0A6A4HPI0"/>
<dbReference type="OrthoDB" id="6288785at2759"/>
<feature type="region of interest" description="Disordered" evidence="1">
    <location>
        <begin position="396"/>
        <end position="416"/>
    </location>
</feature>
<feature type="region of interest" description="Disordered" evidence="1">
    <location>
        <begin position="361"/>
        <end position="382"/>
    </location>
</feature>